<dbReference type="EMBL" id="LR593886">
    <property type="protein sequence ID" value="VTR94082.1"/>
    <property type="molecule type" value="Genomic_DNA"/>
</dbReference>
<dbReference type="KEGG" id="gms:SOIL9_36320"/>
<dbReference type="InterPro" id="IPR011738">
    <property type="entry name" value="Phage_CHP"/>
</dbReference>
<dbReference type="RefSeq" id="WP_162668696.1">
    <property type="nucleotide sequence ID" value="NZ_LR593886.1"/>
</dbReference>
<name>A0A6P2D3Q4_9BACT</name>
<organism evidence="1 2">
    <name type="scientific">Gemmata massiliana</name>
    <dbReference type="NCBI Taxonomy" id="1210884"/>
    <lineage>
        <taxon>Bacteria</taxon>
        <taxon>Pseudomonadati</taxon>
        <taxon>Planctomycetota</taxon>
        <taxon>Planctomycetia</taxon>
        <taxon>Gemmatales</taxon>
        <taxon>Gemmataceae</taxon>
        <taxon>Gemmata</taxon>
    </lineage>
</organism>
<proteinExistence type="predicted"/>
<dbReference type="NCBIfam" id="TIGR01560">
    <property type="entry name" value="put_DNA_pack"/>
    <property type="match status" value="1"/>
</dbReference>
<dbReference type="NCBIfam" id="TIGR02215">
    <property type="entry name" value="phage_chp_gp8"/>
    <property type="match status" value="1"/>
</dbReference>
<evidence type="ECO:0008006" key="3">
    <source>
        <dbReference type="Google" id="ProtNLM"/>
    </source>
</evidence>
<gene>
    <name evidence="1" type="ORF">SOIL9_36320</name>
</gene>
<evidence type="ECO:0000313" key="1">
    <source>
        <dbReference type="EMBL" id="VTR94082.1"/>
    </source>
</evidence>
<dbReference type="Gene3D" id="1.10.3230.30">
    <property type="entry name" value="Phage gp6-like head-tail connector protein"/>
    <property type="match status" value="1"/>
</dbReference>
<evidence type="ECO:0000313" key="2">
    <source>
        <dbReference type="Proteomes" id="UP000464178"/>
    </source>
</evidence>
<sequence length="191" mass="21435">MHNYSIEEIALPESLDLLAELKAHINSNNGSAEDAQLSQFLDTACELFEHETDGMVILSTTFKQYFPCWQKCFQLARGKVSDIANVTYYDENDQEQEFTSWLGDATGIPGLVLMTDCNFPALSTMPRPIAIEFTAGWLSVEYLPADVKVAILQLAAHLYSNRESHTDEKLEELPMGFRRVCDKYKTGLGGI</sequence>
<protein>
    <recommendedName>
        <fullName evidence="3">Phage gp6-like head-tail connector protein</fullName>
    </recommendedName>
</protein>
<reference evidence="1 2" key="1">
    <citation type="submission" date="2019-05" db="EMBL/GenBank/DDBJ databases">
        <authorList>
            <consortium name="Science for Life Laboratories"/>
        </authorList>
    </citation>
    <scope>NUCLEOTIDE SEQUENCE [LARGE SCALE GENOMIC DNA]</scope>
    <source>
        <strain evidence="1">Soil9</strain>
    </source>
</reference>
<keyword evidence="2" id="KW-1185">Reference proteome</keyword>
<dbReference type="CDD" id="cd08054">
    <property type="entry name" value="gp6"/>
    <property type="match status" value="1"/>
</dbReference>
<dbReference type="InterPro" id="IPR006450">
    <property type="entry name" value="Phage_HK97_gp6-like"/>
</dbReference>
<dbReference type="Proteomes" id="UP000464178">
    <property type="component" value="Chromosome"/>
</dbReference>
<dbReference type="AlphaFoldDB" id="A0A6P2D3Q4"/>
<accession>A0A6P2D3Q4</accession>